<gene>
    <name evidence="1" type="ORF">RCL2_001253500</name>
</gene>
<evidence type="ECO:0000313" key="1">
    <source>
        <dbReference type="EMBL" id="GES85427.1"/>
    </source>
</evidence>
<dbReference type="Proteomes" id="UP000615446">
    <property type="component" value="Unassembled WGS sequence"/>
</dbReference>
<reference evidence="1" key="1">
    <citation type="submission" date="2019-10" db="EMBL/GenBank/DDBJ databases">
        <title>Conservation and host-specific expression of non-tandemly repeated heterogenous ribosome RNA gene in arbuscular mycorrhizal fungi.</title>
        <authorList>
            <person name="Maeda T."/>
            <person name="Kobayashi Y."/>
            <person name="Nakagawa T."/>
            <person name="Ezawa T."/>
            <person name="Yamaguchi K."/>
            <person name="Bino T."/>
            <person name="Nishimoto Y."/>
            <person name="Shigenobu S."/>
            <person name="Kawaguchi M."/>
        </authorList>
    </citation>
    <scope>NUCLEOTIDE SEQUENCE</scope>
    <source>
        <strain evidence="1">HR1</strain>
    </source>
</reference>
<dbReference type="EMBL" id="BLAL01000156">
    <property type="protein sequence ID" value="GES85427.1"/>
    <property type="molecule type" value="Genomic_DNA"/>
</dbReference>
<comment type="caution">
    <text evidence="1">The sequence shown here is derived from an EMBL/GenBank/DDBJ whole genome shotgun (WGS) entry which is preliminary data.</text>
</comment>
<organism evidence="1 2">
    <name type="scientific">Rhizophagus clarus</name>
    <dbReference type="NCBI Taxonomy" id="94130"/>
    <lineage>
        <taxon>Eukaryota</taxon>
        <taxon>Fungi</taxon>
        <taxon>Fungi incertae sedis</taxon>
        <taxon>Mucoromycota</taxon>
        <taxon>Glomeromycotina</taxon>
        <taxon>Glomeromycetes</taxon>
        <taxon>Glomerales</taxon>
        <taxon>Glomeraceae</taxon>
        <taxon>Rhizophagus</taxon>
    </lineage>
</organism>
<proteinExistence type="predicted"/>
<accession>A0A8H3LGB5</accession>
<evidence type="ECO:0000313" key="2">
    <source>
        <dbReference type="Proteomes" id="UP000615446"/>
    </source>
</evidence>
<dbReference type="AlphaFoldDB" id="A0A8H3LGB5"/>
<sequence length="90" mass="9761">MISTDNVDKNNNNSDTTANLESTSNINLLLQLLATSSPISTVTPSDLMGKVQNVINSLERDFSTFPVSVSDFILQKAFLATGLKLNTKKN</sequence>
<name>A0A8H3LGB5_9GLOM</name>
<protein>
    <submittedName>
        <fullName evidence="1">Uncharacterized protein</fullName>
    </submittedName>
</protein>